<dbReference type="RefSeq" id="WP_369779837.1">
    <property type="nucleotide sequence ID" value="NZ_CP165727.1"/>
</dbReference>
<dbReference type="EMBL" id="CP165727">
    <property type="protein sequence ID" value="XDV68299.1"/>
    <property type="molecule type" value="Genomic_DNA"/>
</dbReference>
<proteinExistence type="predicted"/>
<organism evidence="1">
    <name type="scientific">Streptomyces sp. R33</name>
    <dbReference type="NCBI Taxonomy" id="3238629"/>
    <lineage>
        <taxon>Bacteria</taxon>
        <taxon>Bacillati</taxon>
        <taxon>Actinomycetota</taxon>
        <taxon>Actinomycetes</taxon>
        <taxon>Kitasatosporales</taxon>
        <taxon>Streptomycetaceae</taxon>
        <taxon>Streptomyces</taxon>
    </lineage>
</organism>
<reference evidence="1" key="1">
    <citation type="submission" date="2024-08" db="EMBL/GenBank/DDBJ databases">
        <authorList>
            <person name="Yu S.T."/>
        </authorList>
    </citation>
    <scope>NUCLEOTIDE SEQUENCE</scope>
    <source>
        <strain evidence="1">R33</strain>
    </source>
</reference>
<accession>A0AB39YDJ9</accession>
<sequence>MHPPGYQVWGPGCGAQRAMATYPEVIVLTGLFTSPHWRDHPNCLQRQHAV</sequence>
<name>A0AB39YDJ9_9ACTN</name>
<protein>
    <submittedName>
        <fullName evidence="1">Uncharacterized protein</fullName>
    </submittedName>
</protein>
<gene>
    <name evidence="1" type="ORF">AB5J51_37910</name>
</gene>
<dbReference type="AlphaFoldDB" id="A0AB39YDJ9"/>
<evidence type="ECO:0000313" key="1">
    <source>
        <dbReference type="EMBL" id="XDV68299.1"/>
    </source>
</evidence>